<dbReference type="EMBL" id="NBII01000001">
    <property type="protein sequence ID" value="PAV23785.1"/>
    <property type="molecule type" value="Genomic_DNA"/>
</dbReference>
<feature type="region of interest" description="Disordered" evidence="1">
    <location>
        <begin position="69"/>
        <end position="174"/>
    </location>
</feature>
<protein>
    <submittedName>
        <fullName evidence="2">Uncharacterized protein</fullName>
    </submittedName>
</protein>
<keyword evidence="3" id="KW-1185">Reference proteome</keyword>
<proteinExistence type="predicted"/>
<feature type="compositionally biased region" description="Polar residues" evidence="1">
    <location>
        <begin position="205"/>
        <end position="228"/>
    </location>
</feature>
<feature type="region of interest" description="Disordered" evidence="1">
    <location>
        <begin position="203"/>
        <end position="245"/>
    </location>
</feature>
<evidence type="ECO:0000256" key="1">
    <source>
        <dbReference type="SAM" id="MobiDB-lite"/>
    </source>
</evidence>
<evidence type="ECO:0000313" key="3">
    <source>
        <dbReference type="Proteomes" id="UP000217199"/>
    </source>
</evidence>
<feature type="compositionally biased region" description="Low complexity" evidence="1">
    <location>
        <begin position="155"/>
        <end position="168"/>
    </location>
</feature>
<name>A0A286UWG2_9AGAM</name>
<evidence type="ECO:0000313" key="2">
    <source>
        <dbReference type="EMBL" id="PAV23785.1"/>
    </source>
</evidence>
<comment type="caution">
    <text evidence="2">The sequence shown here is derived from an EMBL/GenBank/DDBJ whole genome shotgun (WGS) entry which is preliminary data.</text>
</comment>
<sequence length="291" mass="32645">MPTKPKVPGQTPQTCRDPIPIFETKGEYIEEIKTRRDKCTKANQGRYRELLEQCRLAKDAGECRQLVDAERAQRSQKRKEQREKRGIRKNKGELKQTKAMRNSLPPKSNHATSSLVSVNQQRPSIGLTVTSNSGPVKPSAKLTPGTGAITRAPNSTHKTLGTTKTTSTMRSPDLNISRNKATADHVGSSSKSSVTEIHKVRETACKQSQPRKSSTGGKINTLTISSPRPQHGELGQEQEKQRGQRNVDVHLDARELLWDELNPPENPLFVSEFGMNFEFEESLGYYDKYRH</sequence>
<feature type="compositionally biased region" description="Polar residues" evidence="1">
    <location>
        <begin position="105"/>
        <end position="134"/>
    </location>
</feature>
<dbReference type="InParanoid" id="A0A286UWG2"/>
<reference evidence="2 3" key="1">
    <citation type="journal article" date="2017" name="Mol. Ecol.">
        <title>Comparative and population genomic landscape of Phellinus noxius: A hypervariable fungus causing root rot in trees.</title>
        <authorList>
            <person name="Chung C.L."/>
            <person name="Lee T.J."/>
            <person name="Akiba M."/>
            <person name="Lee H.H."/>
            <person name="Kuo T.H."/>
            <person name="Liu D."/>
            <person name="Ke H.M."/>
            <person name="Yokoi T."/>
            <person name="Roa M.B."/>
            <person name="Lu M.J."/>
            <person name="Chang Y.Y."/>
            <person name="Ann P.J."/>
            <person name="Tsai J.N."/>
            <person name="Chen C.Y."/>
            <person name="Tzean S.S."/>
            <person name="Ota Y."/>
            <person name="Hattori T."/>
            <person name="Sahashi N."/>
            <person name="Liou R.F."/>
            <person name="Kikuchi T."/>
            <person name="Tsai I.J."/>
        </authorList>
    </citation>
    <scope>NUCLEOTIDE SEQUENCE [LARGE SCALE GENOMIC DNA]</scope>
    <source>
        <strain evidence="2 3">FFPRI411160</strain>
    </source>
</reference>
<dbReference type="Proteomes" id="UP000217199">
    <property type="component" value="Unassembled WGS sequence"/>
</dbReference>
<dbReference type="AlphaFoldDB" id="A0A286UWG2"/>
<organism evidence="2 3">
    <name type="scientific">Pyrrhoderma noxium</name>
    <dbReference type="NCBI Taxonomy" id="2282107"/>
    <lineage>
        <taxon>Eukaryota</taxon>
        <taxon>Fungi</taxon>
        <taxon>Dikarya</taxon>
        <taxon>Basidiomycota</taxon>
        <taxon>Agaricomycotina</taxon>
        <taxon>Agaricomycetes</taxon>
        <taxon>Hymenochaetales</taxon>
        <taxon>Hymenochaetaceae</taxon>
        <taxon>Pyrrhoderma</taxon>
    </lineage>
</organism>
<accession>A0A286UWG2</accession>
<feature type="compositionally biased region" description="Basic and acidic residues" evidence="1">
    <location>
        <begin position="69"/>
        <end position="96"/>
    </location>
</feature>
<gene>
    <name evidence="2" type="ORF">PNOK_0085300</name>
</gene>